<dbReference type="Proteomes" id="UP001386955">
    <property type="component" value="Unassembled WGS sequence"/>
</dbReference>
<gene>
    <name evidence="1" type="ORF">VNO78_10100</name>
</gene>
<accession>A0AAN9SK39</accession>
<evidence type="ECO:0000313" key="1">
    <source>
        <dbReference type="EMBL" id="KAK7398926.1"/>
    </source>
</evidence>
<sequence length="194" mass="23011">MYILRRRTNIISMDRFSYILILSTIKASIDFGMNVLCIHPHLKILVVECHEQALIMKHAWAMMTSSVSLWVQVLKITVWNEIREGIHWVVRNGHEVNFWEDRWLPSVRLVIDVAVYEIPEELMKILTDDVVNQSPVDFKVLQGYIQEKSSWRFMLNLLLRRLITKDVLGKWKKMQEKTENEWAQEIVANTILIH</sequence>
<evidence type="ECO:0000313" key="2">
    <source>
        <dbReference type="Proteomes" id="UP001386955"/>
    </source>
</evidence>
<proteinExistence type="predicted"/>
<name>A0AAN9SK39_PSOTE</name>
<protein>
    <submittedName>
        <fullName evidence="1">Uncharacterized protein</fullName>
    </submittedName>
</protein>
<reference evidence="1 2" key="1">
    <citation type="submission" date="2024-01" db="EMBL/GenBank/DDBJ databases">
        <title>The genomes of 5 underutilized Papilionoideae crops provide insights into root nodulation and disease resistanc.</title>
        <authorList>
            <person name="Jiang F."/>
        </authorList>
    </citation>
    <scope>NUCLEOTIDE SEQUENCE [LARGE SCALE GENOMIC DNA]</scope>
    <source>
        <strain evidence="1">DUOXIRENSHENG_FW03</strain>
        <tissue evidence="1">Leaves</tissue>
    </source>
</reference>
<dbReference type="EMBL" id="JAYMYS010000003">
    <property type="protein sequence ID" value="KAK7398926.1"/>
    <property type="molecule type" value="Genomic_DNA"/>
</dbReference>
<dbReference type="AlphaFoldDB" id="A0AAN9SK39"/>
<keyword evidence="2" id="KW-1185">Reference proteome</keyword>
<comment type="caution">
    <text evidence="1">The sequence shown here is derived from an EMBL/GenBank/DDBJ whole genome shotgun (WGS) entry which is preliminary data.</text>
</comment>
<organism evidence="1 2">
    <name type="scientific">Psophocarpus tetragonolobus</name>
    <name type="common">Winged bean</name>
    <name type="synonym">Dolichos tetragonolobus</name>
    <dbReference type="NCBI Taxonomy" id="3891"/>
    <lineage>
        <taxon>Eukaryota</taxon>
        <taxon>Viridiplantae</taxon>
        <taxon>Streptophyta</taxon>
        <taxon>Embryophyta</taxon>
        <taxon>Tracheophyta</taxon>
        <taxon>Spermatophyta</taxon>
        <taxon>Magnoliopsida</taxon>
        <taxon>eudicotyledons</taxon>
        <taxon>Gunneridae</taxon>
        <taxon>Pentapetalae</taxon>
        <taxon>rosids</taxon>
        <taxon>fabids</taxon>
        <taxon>Fabales</taxon>
        <taxon>Fabaceae</taxon>
        <taxon>Papilionoideae</taxon>
        <taxon>50 kb inversion clade</taxon>
        <taxon>NPAAA clade</taxon>
        <taxon>indigoferoid/millettioid clade</taxon>
        <taxon>Phaseoleae</taxon>
        <taxon>Psophocarpus</taxon>
    </lineage>
</organism>